<comment type="subcellular location">
    <subcellularLocation>
        <location evidence="1">Endosome membrane</location>
    </subcellularLocation>
</comment>
<dbReference type="Gene3D" id="3.30.800.10">
    <property type="entry name" value="Phosphatidylinositol Phosphate Kinase II Beta"/>
    <property type="match status" value="1"/>
</dbReference>
<dbReference type="InterPro" id="IPR000306">
    <property type="entry name" value="Znf_FYVE"/>
</dbReference>
<evidence type="ECO:0000256" key="12">
    <source>
        <dbReference type="ARBA" id="ARBA00023136"/>
    </source>
</evidence>
<evidence type="ECO:0000256" key="16">
    <source>
        <dbReference type="SAM" id="Coils"/>
    </source>
</evidence>
<dbReference type="InterPro" id="IPR044769">
    <property type="entry name" value="PIKfyve_PIPKc"/>
</dbReference>
<evidence type="ECO:0000256" key="10">
    <source>
        <dbReference type="ARBA" id="ARBA00022833"/>
    </source>
</evidence>
<comment type="catalytic activity">
    <reaction evidence="13">
        <text>a 1,2-diacyl-sn-glycero-3-phospho-(1D-myo-inositol-3-phosphate) + ATP = a 1,2-diacyl-sn-glycero-3-phospho-(1D-myo-inositol-3,5-bisphosphate) + ADP + H(+)</text>
        <dbReference type="Rhea" id="RHEA:13609"/>
        <dbReference type="ChEBI" id="CHEBI:15378"/>
        <dbReference type="ChEBI" id="CHEBI:30616"/>
        <dbReference type="ChEBI" id="CHEBI:57923"/>
        <dbReference type="ChEBI" id="CHEBI:58088"/>
        <dbReference type="ChEBI" id="CHEBI:456216"/>
        <dbReference type="EC" id="2.7.1.150"/>
    </reaction>
    <physiologicalReaction direction="left-to-right" evidence="13">
        <dbReference type="Rhea" id="RHEA:13610"/>
    </physiologicalReaction>
</comment>
<feature type="region of interest" description="Disordered" evidence="17">
    <location>
        <begin position="788"/>
        <end position="810"/>
    </location>
</feature>
<feature type="compositionally biased region" description="Basic and acidic residues" evidence="17">
    <location>
        <begin position="16"/>
        <end position="26"/>
    </location>
</feature>
<evidence type="ECO:0000256" key="3">
    <source>
        <dbReference type="ARBA" id="ARBA00022553"/>
    </source>
</evidence>
<dbReference type="Gene3D" id="3.30.810.10">
    <property type="entry name" value="2-Layer Sandwich"/>
    <property type="match status" value="1"/>
</dbReference>
<feature type="compositionally biased region" description="Polar residues" evidence="17">
    <location>
        <begin position="793"/>
        <end position="809"/>
    </location>
</feature>
<dbReference type="InterPro" id="IPR013083">
    <property type="entry name" value="Znf_RING/FYVE/PHD"/>
</dbReference>
<dbReference type="CDD" id="cd15725">
    <property type="entry name" value="FYVE_PIKfyve_Fab1"/>
    <property type="match status" value="1"/>
</dbReference>
<dbReference type="InterPro" id="IPR027483">
    <property type="entry name" value="PInositol-4-P-4/5-kinase_C_sf"/>
</dbReference>
<dbReference type="GO" id="GO:0010008">
    <property type="term" value="C:endosome membrane"/>
    <property type="evidence" value="ECO:0007669"/>
    <property type="project" value="UniProtKB-SubCell"/>
</dbReference>
<dbReference type="SMART" id="SM00330">
    <property type="entry name" value="PIPKc"/>
    <property type="match status" value="1"/>
</dbReference>
<dbReference type="EC" id="2.7.1.150" evidence="2"/>
<dbReference type="Pfam" id="PF00118">
    <property type="entry name" value="Cpn60_TCP1"/>
    <property type="match status" value="1"/>
</dbReference>
<dbReference type="GO" id="GO:0046854">
    <property type="term" value="P:phosphatidylinositol phosphate biosynthetic process"/>
    <property type="evidence" value="ECO:0007669"/>
    <property type="project" value="TreeGrafter"/>
</dbReference>
<dbReference type="PANTHER" id="PTHR45748:SF7">
    <property type="entry name" value="1-PHOSPHATIDYLINOSITOL 3-PHOSPHATE 5-KINASE-RELATED"/>
    <property type="match status" value="1"/>
</dbReference>
<dbReference type="Pfam" id="PF01504">
    <property type="entry name" value="PIP5K"/>
    <property type="match status" value="1"/>
</dbReference>
<keyword evidence="16" id="KW-0175">Coiled coil</keyword>
<dbReference type="SUPFAM" id="SSF57903">
    <property type="entry name" value="FYVE/PHD zinc finger"/>
    <property type="match status" value="1"/>
</dbReference>
<dbReference type="GO" id="GO:0005524">
    <property type="term" value="F:ATP binding"/>
    <property type="evidence" value="ECO:0007669"/>
    <property type="project" value="UniProtKB-UniRule"/>
</dbReference>
<feature type="region of interest" description="Disordered" evidence="17">
    <location>
        <begin position="1"/>
        <end position="27"/>
    </location>
</feature>
<dbReference type="Proteomes" id="UP000095287">
    <property type="component" value="Unplaced"/>
</dbReference>
<evidence type="ECO:0000259" key="18">
    <source>
        <dbReference type="PROSITE" id="PS50178"/>
    </source>
</evidence>
<dbReference type="PROSITE" id="PS51455">
    <property type="entry name" value="PIPK"/>
    <property type="match status" value="1"/>
</dbReference>
<dbReference type="CDD" id="cd17300">
    <property type="entry name" value="PIPKc_PIKfyve"/>
    <property type="match status" value="1"/>
</dbReference>
<dbReference type="Gene3D" id="3.50.7.10">
    <property type="entry name" value="GroEL"/>
    <property type="match status" value="1"/>
</dbReference>
<keyword evidence="5" id="KW-0479">Metal-binding</keyword>
<dbReference type="PANTHER" id="PTHR45748">
    <property type="entry name" value="1-PHOSPHATIDYLINOSITOL 3-PHOSPHATE 5-KINASE-RELATED"/>
    <property type="match status" value="1"/>
</dbReference>
<dbReference type="InterPro" id="IPR027484">
    <property type="entry name" value="PInositol-4-P-5-kinase_N"/>
</dbReference>
<keyword evidence="11 15" id="KW-0067">ATP-binding</keyword>
<dbReference type="Gene3D" id="3.30.40.10">
    <property type="entry name" value="Zinc/RING finger domain, C3HC4 (zinc finger)"/>
    <property type="match status" value="1"/>
</dbReference>
<evidence type="ECO:0000256" key="4">
    <source>
        <dbReference type="ARBA" id="ARBA00022679"/>
    </source>
</evidence>
<dbReference type="SUPFAM" id="SSF56104">
    <property type="entry name" value="SAICAR synthase-like"/>
    <property type="match status" value="1"/>
</dbReference>
<dbReference type="FunFam" id="3.50.7.10:FF:000007">
    <property type="entry name" value="1-phosphatidylinositol 3-phosphate 5-kinase isoform X1"/>
    <property type="match status" value="1"/>
</dbReference>
<dbReference type="InterPro" id="IPR027409">
    <property type="entry name" value="GroEL-like_apical_dom_sf"/>
</dbReference>
<keyword evidence="10" id="KW-0862">Zinc</keyword>
<evidence type="ECO:0000256" key="13">
    <source>
        <dbReference type="ARBA" id="ARBA00052820"/>
    </source>
</evidence>
<keyword evidence="12" id="KW-0472">Membrane</keyword>
<evidence type="ECO:0000256" key="7">
    <source>
        <dbReference type="ARBA" id="ARBA00022753"/>
    </source>
</evidence>
<protein>
    <recommendedName>
        <fullName evidence="2">1-phosphatidylinositol-3-phosphate 5-kinase</fullName>
        <ecNumber evidence="2">2.7.1.150</ecNumber>
    </recommendedName>
</protein>
<dbReference type="GO" id="GO:0016192">
    <property type="term" value="P:vesicle-mediated transport"/>
    <property type="evidence" value="ECO:0007669"/>
    <property type="project" value="UniProtKB-ARBA"/>
</dbReference>
<evidence type="ECO:0000256" key="14">
    <source>
        <dbReference type="PROSITE-ProRule" id="PRU00091"/>
    </source>
</evidence>
<keyword evidence="3" id="KW-0597">Phosphoprotein</keyword>
<evidence type="ECO:0000256" key="11">
    <source>
        <dbReference type="ARBA" id="ARBA00022840"/>
    </source>
</evidence>
<feature type="region of interest" description="Disordered" evidence="17">
    <location>
        <begin position="193"/>
        <end position="218"/>
    </location>
</feature>
<dbReference type="WBParaSite" id="L893_g31945.t1">
    <property type="protein sequence ID" value="L893_g31945.t1"/>
    <property type="gene ID" value="L893_g31945"/>
</dbReference>
<evidence type="ECO:0000256" key="1">
    <source>
        <dbReference type="ARBA" id="ARBA00004608"/>
    </source>
</evidence>
<organism evidence="20 21">
    <name type="scientific">Steinernema glaseri</name>
    <dbReference type="NCBI Taxonomy" id="37863"/>
    <lineage>
        <taxon>Eukaryota</taxon>
        <taxon>Metazoa</taxon>
        <taxon>Ecdysozoa</taxon>
        <taxon>Nematoda</taxon>
        <taxon>Chromadorea</taxon>
        <taxon>Rhabditida</taxon>
        <taxon>Tylenchina</taxon>
        <taxon>Panagrolaimomorpha</taxon>
        <taxon>Strongyloidoidea</taxon>
        <taxon>Steinernematidae</taxon>
        <taxon>Steinernema</taxon>
    </lineage>
</organism>
<evidence type="ECO:0000259" key="19">
    <source>
        <dbReference type="PROSITE" id="PS51455"/>
    </source>
</evidence>
<dbReference type="SUPFAM" id="SSF52029">
    <property type="entry name" value="GroEL apical domain-like"/>
    <property type="match status" value="1"/>
</dbReference>
<feature type="region of interest" description="Disordered" evidence="17">
    <location>
        <begin position="344"/>
        <end position="367"/>
    </location>
</feature>
<proteinExistence type="predicted"/>
<keyword evidence="9 15" id="KW-0418">Kinase</keyword>
<sequence>MSESGDSLTAFPRLPAEVHEEKEAEARSQGVLGAFFGRIFRGSGPDVPEIPTPSVAVAAPSPEPEPAPEASGTPETLRKLSMESLSAAEQKKFSNRLASLFRSSNRAKLEDYNQSAFKRYWMPDSTGKECYECQEKFTAFRRRHHCRLCGQIFCSKCSSAQVPGALLGYMGDLRLCSYCARIVESYLATQKDDADHSLQTDPLPESQQGTPAEADPTKGIATVSAGSLMWSGEDPLLARRTSVEPSVSSDLLSVSSGSTLSGHPTMLCVQQLALQNREFQHASSDVVLGAPSSRRDSDEFEYEPEWVKRIDMAQTFSRMEGFKPSETFPYELAPSAPISNVPSTSDLSGIQFEAPPAEEPKPEAPGDDLASLFEQRLEGLLAALFEREQLDPEVWHPVIWPLSRQIAKKVRVDVAGRNDSMNILSYVHVKKFLVAEERPRSRVVHGVACSKAIAHGQMPAALENASVLSLAGSIEYERVGGKLSTLLPIFAQERDYLAKQIDRMMARRPSVVVVENTVANLAVEMLLEAGVSLVSNIRQKVLERIARATGADVLPSLDAQLLQQRIGFCPVFRQERIALKNGAHKTILIFDECQKELGCSVLLFANSLRELRAAKRVLKFMVAQWYSTRLEMAFLDAFDTRLAARHGDCAACRLNRDDLEAEPEDSFGAALARTPLGNSPFIRVGAPFLATRRGMRCNLRQYFRQQNLYGFAEPSEFVALKDRLESEEKEAEEREARERAQKKALDENLRHPFLTNRAVVDFEEDAVAQFRALDGLVFRSRHEEKTARFGKPSYTSPDWPSGASPSSSRAHLGEALKEDALSPFEHQNIAVLFGSYSAKSVNAPFFCVKPWVVRMDFYSRQDMCLGVFLRKFCFTEDYRCGSNCGLSMFDHQRKIVFRRVRIEITTQAFVQQAPEEFGGQEGAASAFGQGALVGWRYCPSCKASSAVVPISSEVWHLSFAKFIDYLANGSYSMAKIAAATRNGRCAHCAFHEQQHFFALGNLVTVFKVSPVRPFHIFFSPIQCVVEPKTVSRQALVVNKDEMVRMGRAIFDQMQLYLDRFESHPEAPKHAAFHQLLSALLAETRQAFEDRLGKFDPSNALSATNTIRSNDVVYINATESISWCRHIVFRLLEKWNEQSARLAAAIKTLRKTASSAAIDGAIEATTAALAGLSPDPDLPALESPFATDLHLSLPWRPTGVPVVVRDLKDAKGNTQPDLGSVIAYALASPKYEEQKRKLRQACGADSVPINLKISASAGNLGKEPSASPAAEGSNMASYQHIEVDFEDSSAQYYVKAYYAEQFQMLRKVLFSEGEDQFIRSLSQSLNWKPEGGKSGASFFKTRDERFVFKQMSRFEIQSFVKFAPNYFDYIYTAVSEKKLTMLCKVYGVYRVAYTKKQTNQETKMDVLVMEYLFYRRKIKQTWDLKGSLRNRWASSAKNGSPVLLDENLVKDFWNNQLYVHPHSKAALNQAISNDSHFLSSQHVMDYSLLAGIDEENDEVVLGIVDYMRTYTLDKKLESWVKIVAIPGGQLPTVLSPENYCTRFSEAIDTYFPIAPDQWTGIGVGINY</sequence>
<keyword evidence="6 15" id="KW-0547">Nucleotide-binding</keyword>
<evidence type="ECO:0000256" key="2">
    <source>
        <dbReference type="ARBA" id="ARBA00012009"/>
    </source>
</evidence>
<feature type="compositionally biased region" description="Polar residues" evidence="17">
    <location>
        <begin position="199"/>
        <end position="210"/>
    </location>
</feature>
<evidence type="ECO:0000313" key="21">
    <source>
        <dbReference type="WBParaSite" id="L893_g31945.t1"/>
    </source>
</evidence>
<dbReference type="PROSITE" id="PS50178">
    <property type="entry name" value="ZF_FYVE"/>
    <property type="match status" value="1"/>
</dbReference>
<evidence type="ECO:0000256" key="15">
    <source>
        <dbReference type="PROSITE-ProRule" id="PRU00781"/>
    </source>
</evidence>
<dbReference type="GO" id="GO:0000285">
    <property type="term" value="F:1-phosphatidylinositol-3-phosphate 5-kinase activity"/>
    <property type="evidence" value="ECO:0007669"/>
    <property type="project" value="UniProtKB-EC"/>
</dbReference>
<evidence type="ECO:0000313" key="20">
    <source>
        <dbReference type="Proteomes" id="UP000095287"/>
    </source>
</evidence>
<reference evidence="21" key="1">
    <citation type="submission" date="2016-11" db="UniProtKB">
        <authorList>
            <consortium name="WormBaseParasite"/>
        </authorList>
    </citation>
    <scope>IDENTIFICATION</scope>
</reference>
<evidence type="ECO:0000256" key="9">
    <source>
        <dbReference type="ARBA" id="ARBA00022777"/>
    </source>
</evidence>
<evidence type="ECO:0000256" key="17">
    <source>
        <dbReference type="SAM" id="MobiDB-lite"/>
    </source>
</evidence>
<keyword evidence="8 14" id="KW-0863">Zinc-finger</keyword>
<feature type="domain" description="PIPK" evidence="19">
    <location>
        <begin position="1229"/>
        <end position="1550"/>
    </location>
</feature>
<keyword evidence="7" id="KW-0967">Endosome</keyword>
<dbReference type="InterPro" id="IPR002498">
    <property type="entry name" value="PInositol-4-P-4/5-kinase_core"/>
</dbReference>
<feature type="domain" description="FYVE-type" evidence="18">
    <location>
        <begin position="124"/>
        <end position="184"/>
    </location>
</feature>
<dbReference type="GO" id="GO:0052810">
    <property type="term" value="F:1-phosphatidylinositol-5-kinase activity"/>
    <property type="evidence" value="ECO:0007669"/>
    <property type="project" value="UniProtKB-ARBA"/>
</dbReference>
<feature type="coiled-coil region" evidence="16">
    <location>
        <begin position="717"/>
        <end position="748"/>
    </location>
</feature>
<dbReference type="InterPro" id="IPR002423">
    <property type="entry name" value="Cpn60/GroEL/TCP-1"/>
</dbReference>
<dbReference type="FunFam" id="3.30.40.10:FF:000057">
    <property type="entry name" value="1-phosphatidylinositol 3-phosphate 5-kinase isoform X1"/>
    <property type="match status" value="1"/>
</dbReference>
<feature type="region of interest" description="Disordered" evidence="17">
    <location>
        <begin position="45"/>
        <end position="76"/>
    </location>
</feature>
<dbReference type="Pfam" id="PF01363">
    <property type="entry name" value="FYVE"/>
    <property type="match status" value="1"/>
</dbReference>
<dbReference type="InterPro" id="IPR011011">
    <property type="entry name" value="Znf_FYVE_PHD"/>
</dbReference>
<evidence type="ECO:0000256" key="6">
    <source>
        <dbReference type="ARBA" id="ARBA00022741"/>
    </source>
</evidence>
<accession>A0A1I8A1L2</accession>
<dbReference type="FunFam" id="3.30.810.10:FF:000001">
    <property type="entry name" value="1-phosphatidylinositol 3-phosphate 5-kinase FAB1"/>
    <property type="match status" value="1"/>
</dbReference>
<dbReference type="InterPro" id="IPR017455">
    <property type="entry name" value="Znf_FYVE-rel"/>
</dbReference>
<name>A0A1I8A1L2_9BILA</name>
<evidence type="ECO:0000256" key="5">
    <source>
        <dbReference type="ARBA" id="ARBA00022723"/>
    </source>
</evidence>
<dbReference type="GO" id="GO:0008270">
    <property type="term" value="F:zinc ion binding"/>
    <property type="evidence" value="ECO:0007669"/>
    <property type="project" value="UniProtKB-KW"/>
</dbReference>
<dbReference type="SMART" id="SM00064">
    <property type="entry name" value="FYVE"/>
    <property type="match status" value="1"/>
</dbReference>
<keyword evidence="4 15" id="KW-0808">Transferase</keyword>
<keyword evidence="20" id="KW-1185">Reference proteome</keyword>
<evidence type="ECO:0000256" key="8">
    <source>
        <dbReference type="ARBA" id="ARBA00022771"/>
    </source>
</evidence>